<dbReference type="EMBL" id="LSZQ01000012">
    <property type="protein sequence ID" value="KXU37733.1"/>
    <property type="molecule type" value="Genomic_DNA"/>
</dbReference>
<dbReference type="PANTHER" id="PTHR18964:SF149">
    <property type="entry name" value="BIFUNCTIONAL UDP-N-ACETYLGLUCOSAMINE 2-EPIMERASE_N-ACETYLMANNOSAMINE KINASE"/>
    <property type="match status" value="1"/>
</dbReference>
<dbReference type="Gene3D" id="1.10.10.10">
    <property type="entry name" value="Winged helix-like DNA-binding domain superfamily/Winged helix DNA-binding domain"/>
    <property type="match status" value="1"/>
</dbReference>
<dbReference type="Gene3D" id="3.30.420.40">
    <property type="match status" value="2"/>
</dbReference>
<dbReference type="InterPro" id="IPR036388">
    <property type="entry name" value="WH-like_DNA-bd_sf"/>
</dbReference>
<proteinExistence type="inferred from homology"/>
<dbReference type="AlphaFoldDB" id="A0A139ST30"/>
<reference evidence="4" key="1">
    <citation type="submission" date="2016-02" db="EMBL/GenBank/DDBJ databases">
        <authorList>
            <person name="Sanders J.G."/>
            <person name="Lin J.Y."/>
            <person name="Wertz J.T."/>
            <person name="Russell J.A."/>
            <person name="Moreau C.S."/>
            <person name="Powell S."/>
        </authorList>
    </citation>
    <scope>NUCLEOTIDE SEQUENCE [LARGE SCALE GENOMIC DNA]</scope>
    <source>
        <strain evidence="4">CAG34</strain>
    </source>
</reference>
<dbReference type="Pfam" id="PF00480">
    <property type="entry name" value="ROK"/>
    <property type="match status" value="1"/>
</dbReference>
<evidence type="ECO:0000313" key="4">
    <source>
        <dbReference type="Proteomes" id="UP000070058"/>
    </source>
</evidence>
<name>A0A139ST30_9BACT</name>
<evidence type="ECO:0000256" key="1">
    <source>
        <dbReference type="ARBA" id="ARBA00006479"/>
    </source>
</evidence>
<dbReference type="STRING" id="1548207.AXK11_00450"/>
<dbReference type="InterPro" id="IPR000600">
    <property type="entry name" value="ROK"/>
</dbReference>
<evidence type="ECO:0000313" key="3">
    <source>
        <dbReference type="EMBL" id="KXU37733.1"/>
    </source>
</evidence>
<protein>
    <recommendedName>
        <fullName evidence="2">HTH marR-type domain-containing protein</fullName>
    </recommendedName>
</protein>
<evidence type="ECO:0000259" key="2">
    <source>
        <dbReference type="Pfam" id="PF12802"/>
    </source>
</evidence>
<gene>
    <name evidence="3" type="ORF">AXK11_00450</name>
</gene>
<dbReference type="GO" id="GO:0003700">
    <property type="term" value="F:DNA-binding transcription factor activity"/>
    <property type="evidence" value="ECO:0007669"/>
    <property type="project" value="InterPro"/>
</dbReference>
<dbReference type="InterPro" id="IPR049874">
    <property type="entry name" value="ROK_cs"/>
</dbReference>
<keyword evidence="4" id="KW-1185">Reference proteome</keyword>
<dbReference type="PROSITE" id="PS01125">
    <property type="entry name" value="ROK"/>
    <property type="match status" value="1"/>
</dbReference>
<comment type="caution">
    <text evidence="3">The sequence shown here is derived from an EMBL/GenBank/DDBJ whole genome shotgun (WGS) entry which is preliminary data.</text>
</comment>
<dbReference type="SUPFAM" id="SSF53067">
    <property type="entry name" value="Actin-like ATPase domain"/>
    <property type="match status" value="1"/>
</dbReference>
<feature type="domain" description="HTH marR-type" evidence="2">
    <location>
        <begin position="3"/>
        <end position="49"/>
    </location>
</feature>
<dbReference type="CDD" id="cd00090">
    <property type="entry name" value="HTH_ARSR"/>
    <property type="match status" value="1"/>
</dbReference>
<accession>A0A139ST30</accession>
<dbReference type="InterPro" id="IPR036390">
    <property type="entry name" value="WH_DNA-bd_sf"/>
</dbReference>
<dbReference type="InterPro" id="IPR043129">
    <property type="entry name" value="ATPase_NBD"/>
</dbReference>
<dbReference type="SUPFAM" id="SSF46785">
    <property type="entry name" value="Winged helix' DNA-binding domain"/>
    <property type="match status" value="1"/>
</dbReference>
<dbReference type="Pfam" id="PF12802">
    <property type="entry name" value="MarR_2"/>
    <property type="match status" value="1"/>
</dbReference>
<dbReference type="PANTHER" id="PTHR18964">
    <property type="entry name" value="ROK (REPRESSOR, ORF, KINASE) FAMILY"/>
    <property type="match status" value="1"/>
</dbReference>
<comment type="similarity">
    <text evidence="1">Belongs to the ROK (NagC/XylR) family.</text>
</comment>
<dbReference type="Proteomes" id="UP000070058">
    <property type="component" value="Unassembled WGS sequence"/>
</dbReference>
<dbReference type="InterPro" id="IPR011991">
    <property type="entry name" value="ArsR-like_HTH"/>
</dbReference>
<organism evidence="3 4">
    <name type="scientific">Cephaloticoccus primus</name>
    <dbReference type="NCBI Taxonomy" id="1548207"/>
    <lineage>
        <taxon>Bacteria</taxon>
        <taxon>Pseudomonadati</taxon>
        <taxon>Verrucomicrobiota</taxon>
        <taxon>Opitutia</taxon>
        <taxon>Opitutales</taxon>
        <taxon>Opitutaceae</taxon>
        <taxon>Cephaloticoccus</taxon>
    </lineage>
</organism>
<dbReference type="InterPro" id="IPR000835">
    <property type="entry name" value="HTH_MarR-typ"/>
</dbReference>
<sequence length="404" mass="42381">MNEVQVLNTLLRHGALSRAELARRVGLNRSSIGSVVGGLVEAGLLREREQRPEPEAVNEQVGRPGIAIEINPEGGAFIGVEIGIERLAVMVVDLAGEVIGRQAVAYDTANVAPQDTVRRIGGLVEEARARLAGVAPIRGLGAAIPALVDEAGTVVNGLVLGWRDVPLHRLLLEELGPAAADFPVAVENDANAFGVAALWRNPPLMEGTVAFFTMENGVGGAIFHNGELFRGSFGYAGEFGHLLLSEPAPITAQQKRRPAAHFENHVGKDAVLESYRTAGEGAAPRAGGPSGGLSALIAAHQAGEPAARQVVRRWGEKMAQGLTQVSAILNPHSIILGGAVAPLFGLAGEDVRAALHREFIDGFPMPEIQVSPLGEDGTPLGAALLMHRKFFSVDAQVLPKPSLS</sequence>